<organism evidence="2 3">
    <name type="scientific">Massariosphaeria phaeospora</name>
    <dbReference type="NCBI Taxonomy" id="100035"/>
    <lineage>
        <taxon>Eukaryota</taxon>
        <taxon>Fungi</taxon>
        <taxon>Dikarya</taxon>
        <taxon>Ascomycota</taxon>
        <taxon>Pezizomycotina</taxon>
        <taxon>Dothideomycetes</taxon>
        <taxon>Pleosporomycetidae</taxon>
        <taxon>Pleosporales</taxon>
        <taxon>Pleosporales incertae sedis</taxon>
        <taxon>Massariosphaeria</taxon>
    </lineage>
</organism>
<dbReference type="AlphaFoldDB" id="A0A7C8M6C8"/>
<proteinExistence type="predicted"/>
<protein>
    <submittedName>
        <fullName evidence="2">Uncharacterized protein</fullName>
    </submittedName>
</protein>
<sequence length="92" mass="10442">MSVFAQSSPAVNDTPPRPARYTAHLIPPHPIPSRTRRHLYPPHMVMFPARRTNQRGSPLGKARSIPTYDMQPGSEPASAAMRVRRRTFYFSN</sequence>
<accession>A0A7C8M6C8</accession>
<evidence type="ECO:0000313" key="2">
    <source>
        <dbReference type="EMBL" id="KAF2867023.1"/>
    </source>
</evidence>
<evidence type="ECO:0000313" key="3">
    <source>
        <dbReference type="Proteomes" id="UP000481861"/>
    </source>
</evidence>
<feature type="region of interest" description="Disordered" evidence="1">
    <location>
        <begin position="1"/>
        <end position="79"/>
    </location>
</feature>
<dbReference type="Proteomes" id="UP000481861">
    <property type="component" value="Unassembled WGS sequence"/>
</dbReference>
<comment type="caution">
    <text evidence="2">The sequence shown here is derived from an EMBL/GenBank/DDBJ whole genome shotgun (WGS) entry which is preliminary data.</text>
</comment>
<reference evidence="2 3" key="1">
    <citation type="submission" date="2020-01" db="EMBL/GenBank/DDBJ databases">
        <authorList>
            <consortium name="DOE Joint Genome Institute"/>
            <person name="Haridas S."/>
            <person name="Albert R."/>
            <person name="Binder M."/>
            <person name="Bloem J."/>
            <person name="Labutti K."/>
            <person name="Salamov A."/>
            <person name="Andreopoulos B."/>
            <person name="Baker S.E."/>
            <person name="Barry K."/>
            <person name="Bills G."/>
            <person name="Bluhm B.H."/>
            <person name="Cannon C."/>
            <person name="Castanera R."/>
            <person name="Culley D.E."/>
            <person name="Daum C."/>
            <person name="Ezra D."/>
            <person name="Gonzalez J.B."/>
            <person name="Henrissat B."/>
            <person name="Kuo A."/>
            <person name="Liang C."/>
            <person name="Lipzen A."/>
            <person name="Lutzoni F."/>
            <person name="Magnuson J."/>
            <person name="Mondo S."/>
            <person name="Nolan M."/>
            <person name="Ohm R."/>
            <person name="Pangilinan J."/>
            <person name="Park H.-J.H."/>
            <person name="Ramirez L."/>
            <person name="Alfaro M."/>
            <person name="Sun H."/>
            <person name="Tritt A."/>
            <person name="Yoshinaga Y."/>
            <person name="Zwiers L.-H.L."/>
            <person name="Turgeon B.G."/>
            <person name="Goodwin S.B."/>
            <person name="Spatafora J.W."/>
            <person name="Crous P.W."/>
            <person name="Grigoriev I.V."/>
        </authorList>
    </citation>
    <scope>NUCLEOTIDE SEQUENCE [LARGE SCALE GENOMIC DNA]</scope>
    <source>
        <strain evidence="2 3">CBS 611.86</strain>
    </source>
</reference>
<keyword evidence="3" id="KW-1185">Reference proteome</keyword>
<dbReference type="EMBL" id="JAADJZ010000025">
    <property type="protein sequence ID" value="KAF2867023.1"/>
    <property type="molecule type" value="Genomic_DNA"/>
</dbReference>
<gene>
    <name evidence="2" type="ORF">BDV95DRAFT_193440</name>
</gene>
<feature type="compositionally biased region" description="Polar residues" evidence="1">
    <location>
        <begin position="1"/>
        <end position="11"/>
    </location>
</feature>
<evidence type="ECO:0000256" key="1">
    <source>
        <dbReference type="SAM" id="MobiDB-lite"/>
    </source>
</evidence>
<name>A0A7C8M6C8_9PLEO</name>